<comment type="caution">
    <text evidence="6">The sequence shown here is derived from an EMBL/GenBank/DDBJ whole genome shotgun (WGS) entry which is preliminary data.</text>
</comment>
<evidence type="ECO:0000313" key="6">
    <source>
        <dbReference type="EMBL" id="CAI9923079.1"/>
    </source>
</evidence>
<dbReference type="PROSITE" id="PS00383">
    <property type="entry name" value="TYR_PHOSPHATASE_1"/>
    <property type="match status" value="1"/>
</dbReference>
<feature type="region of interest" description="Disordered" evidence="3">
    <location>
        <begin position="441"/>
        <end position="471"/>
    </location>
</feature>
<dbReference type="InterPro" id="IPR020422">
    <property type="entry name" value="TYR_PHOSPHATASE_DUAL_dom"/>
</dbReference>
<evidence type="ECO:0000259" key="5">
    <source>
        <dbReference type="PROSITE" id="PS50056"/>
    </source>
</evidence>
<keyword evidence="2" id="KW-0904">Protein phosphatase</keyword>
<accession>A0AA86TMI3</accession>
<evidence type="ECO:0000256" key="3">
    <source>
        <dbReference type="SAM" id="MobiDB-lite"/>
    </source>
</evidence>
<reference evidence="6" key="1">
    <citation type="submission" date="2023-06" db="EMBL/GenBank/DDBJ databases">
        <authorList>
            <person name="Kurt Z."/>
        </authorList>
    </citation>
    <scope>NUCLEOTIDE SEQUENCE</scope>
</reference>
<dbReference type="AlphaFoldDB" id="A0AA86TMI3"/>
<dbReference type="InterPro" id="IPR000340">
    <property type="entry name" value="Dual-sp_phosphatase_cat-dom"/>
</dbReference>
<dbReference type="Proteomes" id="UP001642409">
    <property type="component" value="Unassembled WGS sequence"/>
</dbReference>
<feature type="region of interest" description="Disordered" evidence="3">
    <location>
        <begin position="151"/>
        <end position="186"/>
    </location>
</feature>
<dbReference type="InterPro" id="IPR029021">
    <property type="entry name" value="Prot-tyrosine_phosphatase-like"/>
</dbReference>
<dbReference type="PROSITE" id="PS50054">
    <property type="entry name" value="TYR_PHOSPHATASE_DUAL"/>
    <property type="match status" value="1"/>
</dbReference>
<dbReference type="CDD" id="cd14498">
    <property type="entry name" value="DSP"/>
    <property type="match status" value="1"/>
</dbReference>
<dbReference type="InterPro" id="IPR000387">
    <property type="entry name" value="Tyr_Pase_dom"/>
</dbReference>
<dbReference type="EMBL" id="CATOUU010000276">
    <property type="protein sequence ID" value="CAI9923079.1"/>
    <property type="molecule type" value="Genomic_DNA"/>
</dbReference>
<dbReference type="Pfam" id="PF00782">
    <property type="entry name" value="DSPc"/>
    <property type="match status" value="1"/>
</dbReference>
<feature type="compositionally biased region" description="Basic and acidic residues" evidence="3">
    <location>
        <begin position="444"/>
        <end position="463"/>
    </location>
</feature>
<feature type="compositionally biased region" description="Low complexity" evidence="3">
    <location>
        <begin position="152"/>
        <end position="165"/>
    </location>
</feature>
<dbReference type="EMBL" id="CAXDID020000431">
    <property type="protein sequence ID" value="CAL6090868.1"/>
    <property type="molecule type" value="Genomic_DNA"/>
</dbReference>
<dbReference type="InterPro" id="IPR016130">
    <property type="entry name" value="Tyr_Pase_AS"/>
</dbReference>
<evidence type="ECO:0000256" key="2">
    <source>
        <dbReference type="ARBA" id="ARBA00022912"/>
    </source>
</evidence>
<dbReference type="Gene3D" id="3.90.190.10">
    <property type="entry name" value="Protein tyrosine phosphatase superfamily"/>
    <property type="match status" value="1"/>
</dbReference>
<protein>
    <submittedName>
        <fullName evidence="6">Dual specificity phosphatase</fullName>
    </submittedName>
    <submittedName>
        <fullName evidence="7">Dual_specificity phosphatase</fullName>
    </submittedName>
</protein>
<evidence type="ECO:0000259" key="4">
    <source>
        <dbReference type="PROSITE" id="PS50054"/>
    </source>
</evidence>
<keyword evidence="8" id="KW-1185">Reference proteome</keyword>
<evidence type="ECO:0000313" key="7">
    <source>
        <dbReference type="EMBL" id="CAL6090868.1"/>
    </source>
</evidence>
<feature type="domain" description="Tyrosine specific protein phosphatases" evidence="5">
    <location>
        <begin position="245"/>
        <end position="308"/>
    </location>
</feature>
<organism evidence="6">
    <name type="scientific">Hexamita inflata</name>
    <dbReference type="NCBI Taxonomy" id="28002"/>
    <lineage>
        <taxon>Eukaryota</taxon>
        <taxon>Metamonada</taxon>
        <taxon>Diplomonadida</taxon>
        <taxon>Hexamitidae</taxon>
        <taxon>Hexamitinae</taxon>
        <taxon>Hexamita</taxon>
    </lineage>
</organism>
<name>A0AA86TMI3_9EUKA</name>
<dbReference type="PANTHER" id="PTHR46381:SF2">
    <property type="entry name" value="MAP KINASE PHOSPHATASE"/>
    <property type="match status" value="1"/>
</dbReference>
<sequence>MIKKALDQILCQKQNYIDLQYFEPQIELKQSDHKQTNIKQILTKFLPIIYEPKPIITFQEKYVAQSEKQIFGLSLNLQNALNNQSTLASANVKHKMEGLDVSDSSDEYFIATKAHGAPPSLNLNLNMNLNMKPEAPRIQLSLQIEDTHSVMQSSRQISSSRTQQSNNVTGRSLPTTRRLKQQKLDEQQQVMSQITSTMFLSGLEPSRNLQLLQDNKITHILNLVGDLQPTPVFPQYKYLIFKTKDGSSENIQSILYECFYFIQQAQKTGILIHCQQGVSRSSSIVIAYLMLCNNLSYSQAYAHCRSIRSIVQPNMGFAFQLVEWFRQRHSNIYLQLSCELISQKLFIKNIKTIEEVIEFDPAIKDTVNSNIYKCAYSPRKDVDAAIFRLTMYNNDQNLLVLKKEMGKLEYFDPRFIYVVTQLPLATYIFFGEQLGQIQLESSEESPHSELMKPHTKSLCEKPTSRSQSVSASQSEAYDSFKFSLTFSNDTKIQATNSLPPATNIEPTNLIQQLESNENLRAQVQDSTIDELYDPELTDYQIILKQISNVHPELRVALARQIALMCRFEKVNQKIVCFTQEYIQNTLKLNKDNHEYVELVYVLSKIKVVNNINTNPELESSLEMARIQGKSQFSQTKQLDIIVPEEIKQSISSMNFFKQDPEHDFEFKQLQQSLI</sequence>
<proteinExistence type="predicted"/>
<evidence type="ECO:0000256" key="1">
    <source>
        <dbReference type="ARBA" id="ARBA00022801"/>
    </source>
</evidence>
<reference evidence="7 8" key="2">
    <citation type="submission" date="2024-07" db="EMBL/GenBank/DDBJ databases">
        <authorList>
            <person name="Akdeniz Z."/>
        </authorList>
    </citation>
    <scope>NUCLEOTIDE SEQUENCE [LARGE SCALE GENOMIC DNA]</scope>
</reference>
<dbReference type="GO" id="GO:0004721">
    <property type="term" value="F:phosphoprotein phosphatase activity"/>
    <property type="evidence" value="ECO:0007669"/>
    <property type="project" value="UniProtKB-KW"/>
</dbReference>
<feature type="domain" description="Tyrosine-protein phosphatase" evidence="4">
    <location>
        <begin position="190"/>
        <end position="330"/>
    </location>
</feature>
<dbReference type="PANTHER" id="PTHR46381">
    <property type="entry name" value="MKPA PROTEIN"/>
    <property type="match status" value="1"/>
</dbReference>
<evidence type="ECO:0000313" key="8">
    <source>
        <dbReference type="Proteomes" id="UP001642409"/>
    </source>
</evidence>
<dbReference type="SMART" id="SM00195">
    <property type="entry name" value="DSPc"/>
    <property type="match status" value="1"/>
</dbReference>
<feature type="compositionally biased region" description="Polar residues" evidence="3">
    <location>
        <begin position="166"/>
        <end position="175"/>
    </location>
</feature>
<keyword evidence="1" id="KW-0378">Hydrolase</keyword>
<gene>
    <name evidence="6" type="ORF">HINF_LOCUS10724</name>
    <name evidence="7" type="ORF">HINF_LOCUS65514</name>
</gene>
<dbReference type="PROSITE" id="PS50056">
    <property type="entry name" value="TYR_PHOSPHATASE_2"/>
    <property type="match status" value="1"/>
</dbReference>
<dbReference type="SUPFAM" id="SSF52799">
    <property type="entry name" value="(Phosphotyrosine protein) phosphatases II"/>
    <property type="match status" value="1"/>
</dbReference>